<dbReference type="SUPFAM" id="SSF82607">
    <property type="entry name" value="YbaB-like"/>
    <property type="match status" value="1"/>
</dbReference>
<comment type="subunit">
    <text evidence="2">Homodimer.</text>
</comment>
<keyword evidence="2" id="KW-0963">Cytoplasm</keyword>
<organism evidence="4 5">
    <name type="scientific">Alsobacter metallidurans</name>
    <dbReference type="NCBI Taxonomy" id="340221"/>
    <lineage>
        <taxon>Bacteria</taxon>
        <taxon>Pseudomonadati</taxon>
        <taxon>Pseudomonadota</taxon>
        <taxon>Alphaproteobacteria</taxon>
        <taxon>Hyphomicrobiales</taxon>
        <taxon>Alsobacteraceae</taxon>
        <taxon>Alsobacter</taxon>
    </lineage>
</organism>
<feature type="coiled-coil region" evidence="3">
    <location>
        <begin position="4"/>
        <end position="31"/>
    </location>
</feature>
<dbReference type="NCBIfam" id="TIGR00103">
    <property type="entry name" value="DNA_YbaB_EbfC"/>
    <property type="match status" value="1"/>
</dbReference>
<name>A0A917I450_9HYPH</name>
<protein>
    <recommendedName>
        <fullName evidence="2">Nucleoid-associated protein GCM10007036_04500</fullName>
    </recommendedName>
</protein>
<accession>A0A917I450</accession>
<evidence type="ECO:0000313" key="5">
    <source>
        <dbReference type="Proteomes" id="UP000603912"/>
    </source>
</evidence>
<dbReference type="GO" id="GO:0043590">
    <property type="term" value="C:bacterial nucleoid"/>
    <property type="evidence" value="ECO:0007669"/>
    <property type="project" value="UniProtKB-UniRule"/>
</dbReference>
<reference evidence="4" key="1">
    <citation type="journal article" date="2014" name="Int. J. Syst. Evol. Microbiol.">
        <title>Complete genome sequence of Corynebacterium casei LMG S-19264T (=DSM 44701T), isolated from a smear-ripened cheese.</title>
        <authorList>
            <consortium name="US DOE Joint Genome Institute (JGI-PGF)"/>
            <person name="Walter F."/>
            <person name="Albersmeier A."/>
            <person name="Kalinowski J."/>
            <person name="Ruckert C."/>
        </authorList>
    </citation>
    <scope>NUCLEOTIDE SEQUENCE</scope>
    <source>
        <strain evidence="4">CGMCC 1.12214</strain>
    </source>
</reference>
<evidence type="ECO:0000313" key="4">
    <source>
        <dbReference type="EMBL" id="GGH08810.1"/>
    </source>
</evidence>
<comment type="caution">
    <text evidence="4">The sequence shown here is derived from an EMBL/GenBank/DDBJ whole genome shotgun (WGS) entry which is preliminary data.</text>
</comment>
<dbReference type="InterPro" id="IPR004401">
    <property type="entry name" value="YbaB/EbfC"/>
</dbReference>
<sequence length="106" mass="11322">MKDIMGMMKKVQEMQSKMAALQDELETLEVEGAAGGGMVKVTMTAKGQVKAVNLDDSLIKADEKDILEDLLIAALNDARGKADRAAQDKMSTVTAGLPIPPGMKLF</sequence>
<dbReference type="AlphaFoldDB" id="A0A917I450"/>
<keyword evidence="3" id="KW-0175">Coiled coil</keyword>
<keyword evidence="1 2" id="KW-0238">DNA-binding</keyword>
<dbReference type="Proteomes" id="UP000603912">
    <property type="component" value="Unassembled WGS sequence"/>
</dbReference>
<dbReference type="PANTHER" id="PTHR33449">
    <property type="entry name" value="NUCLEOID-ASSOCIATED PROTEIN YBAB"/>
    <property type="match status" value="1"/>
</dbReference>
<dbReference type="RefSeq" id="WP_188516103.1">
    <property type="nucleotide sequence ID" value="NZ_BMES01000001.1"/>
</dbReference>
<dbReference type="HAMAP" id="MF_00274">
    <property type="entry name" value="DNA_YbaB_EbfC"/>
    <property type="match status" value="1"/>
</dbReference>
<dbReference type="PIRSF" id="PIRSF004555">
    <property type="entry name" value="UCP004555"/>
    <property type="match status" value="1"/>
</dbReference>
<dbReference type="InterPro" id="IPR036894">
    <property type="entry name" value="YbaB-like_sf"/>
</dbReference>
<comment type="subcellular location">
    <subcellularLocation>
        <location evidence="2">Cytoplasm</location>
        <location evidence="2">Nucleoid</location>
    </subcellularLocation>
</comment>
<keyword evidence="5" id="KW-1185">Reference proteome</keyword>
<evidence type="ECO:0000256" key="2">
    <source>
        <dbReference type="HAMAP-Rule" id="MF_00274"/>
    </source>
</evidence>
<dbReference type="Gene3D" id="3.30.1310.10">
    <property type="entry name" value="Nucleoid-associated protein YbaB-like domain"/>
    <property type="match status" value="1"/>
</dbReference>
<dbReference type="GO" id="GO:0005829">
    <property type="term" value="C:cytosol"/>
    <property type="evidence" value="ECO:0007669"/>
    <property type="project" value="TreeGrafter"/>
</dbReference>
<evidence type="ECO:0000256" key="1">
    <source>
        <dbReference type="ARBA" id="ARBA00023125"/>
    </source>
</evidence>
<reference evidence="4" key="2">
    <citation type="submission" date="2020-09" db="EMBL/GenBank/DDBJ databases">
        <authorList>
            <person name="Sun Q."/>
            <person name="Zhou Y."/>
        </authorList>
    </citation>
    <scope>NUCLEOTIDE SEQUENCE</scope>
    <source>
        <strain evidence="4">CGMCC 1.12214</strain>
    </source>
</reference>
<dbReference type="GO" id="GO:0003677">
    <property type="term" value="F:DNA binding"/>
    <property type="evidence" value="ECO:0007669"/>
    <property type="project" value="UniProtKB-UniRule"/>
</dbReference>
<dbReference type="PANTHER" id="PTHR33449:SF1">
    <property type="entry name" value="NUCLEOID-ASSOCIATED PROTEIN YBAB"/>
    <property type="match status" value="1"/>
</dbReference>
<comment type="function">
    <text evidence="2">Binds to DNA and alters its conformation. May be involved in regulation of gene expression, nucleoid organization and DNA protection.</text>
</comment>
<comment type="similarity">
    <text evidence="2">Belongs to the YbaB/EbfC family.</text>
</comment>
<dbReference type="EMBL" id="BMES01000001">
    <property type="protein sequence ID" value="GGH08810.1"/>
    <property type="molecule type" value="Genomic_DNA"/>
</dbReference>
<gene>
    <name evidence="4" type="ORF">GCM10007036_04500</name>
</gene>
<dbReference type="Pfam" id="PF02575">
    <property type="entry name" value="YbaB_DNA_bd"/>
    <property type="match status" value="1"/>
</dbReference>
<proteinExistence type="inferred from homology"/>
<evidence type="ECO:0000256" key="3">
    <source>
        <dbReference type="SAM" id="Coils"/>
    </source>
</evidence>